<dbReference type="OrthoDB" id="5174360at2"/>
<keyword evidence="3" id="KW-1185">Reference proteome</keyword>
<dbReference type="RefSeq" id="WP_106347209.1">
    <property type="nucleotide sequence ID" value="NZ_PVUE01000001.1"/>
</dbReference>
<dbReference type="InterPro" id="IPR029069">
    <property type="entry name" value="HotDog_dom_sf"/>
</dbReference>
<reference evidence="2 3" key="1">
    <citation type="submission" date="2018-03" db="EMBL/GenBank/DDBJ databases">
        <title>Genomic Encyclopedia of Archaeal and Bacterial Type Strains, Phase II (KMG-II): from individual species to whole genera.</title>
        <authorList>
            <person name="Goeker M."/>
        </authorList>
    </citation>
    <scope>NUCLEOTIDE SEQUENCE [LARGE SCALE GENOMIC DNA]</scope>
    <source>
        <strain evidence="2 3">DSM 100065</strain>
    </source>
</reference>
<dbReference type="SUPFAM" id="SSF54637">
    <property type="entry name" value="Thioesterase/thiol ester dehydrase-isomerase"/>
    <property type="match status" value="2"/>
</dbReference>
<dbReference type="Proteomes" id="UP000237752">
    <property type="component" value="Unassembled WGS sequence"/>
</dbReference>
<gene>
    <name evidence="2" type="ORF">CLV47_101286</name>
</gene>
<evidence type="ECO:0000313" key="2">
    <source>
        <dbReference type="EMBL" id="PRZ44161.1"/>
    </source>
</evidence>
<sequence>MISRALRAYNTAAESENKIHDDATAQRFGFTGGLVPGVEVYGYLSWGPVSTWGADWLSRGTLEARFGKPAYDGDLVTVEFDEDSGECRLRNPDGEVVSTGQATLPDAAPEPPDPSRFPFAELHGDKPAASPKSLATGTILASFVTDFPDDTSTTYLDDVREDLSLYAEDGLAHPGWMLRMGNRILVSNVVLGPWIHVGSAVQNYAPVSAGAHLVTRGTVGREYERSGHRFVELDLAVFADDSIVSTITHTAIYLPRQVAEAS</sequence>
<proteinExistence type="predicted"/>
<dbReference type="EMBL" id="PVUE01000001">
    <property type="protein sequence ID" value="PRZ44161.1"/>
    <property type="molecule type" value="Genomic_DNA"/>
</dbReference>
<dbReference type="AlphaFoldDB" id="A0A2T1A6D9"/>
<evidence type="ECO:0000256" key="1">
    <source>
        <dbReference type="SAM" id="MobiDB-lite"/>
    </source>
</evidence>
<feature type="region of interest" description="Disordered" evidence="1">
    <location>
        <begin position="86"/>
        <end position="121"/>
    </location>
</feature>
<protein>
    <recommendedName>
        <fullName evidence="4">MaoC dehydratase-like protein</fullName>
    </recommendedName>
</protein>
<evidence type="ECO:0008006" key="4">
    <source>
        <dbReference type="Google" id="ProtNLM"/>
    </source>
</evidence>
<accession>A0A2T1A6D9</accession>
<evidence type="ECO:0000313" key="3">
    <source>
        <dbReference type="Proteomes" id="UP000237752"/>
    </source>
</evidence>
<organism evidence="2 3">
    <name type="scientific">Antricoccus suffuscus</name>
    <dbReference type="NCBI Taxonomy" id="1629062"/>
    <lineage>
        <taxon>Bacteria</taxon>
        <taxon>Bacillati</taxon>
        <taxon>Actinomycetota</taxon>
        <taxon>Actinomycetes</taxon>
        <taxon>Geodermatophilales</taxon>
        <taxon>Antricoccaceae</taxon>
        <taxon>Antricoccus</taxon>
    </lineage>
</organism>
<comment type="caution">
    <text evidence="2">The sequence shown here is derived from an EMBL/GenBank/DDBJ whole genome shotgun (WGS) entry which is preliminary data.</text>
</comment>
<dbReference type="Gene3D" id="3.10.129.10">
    <property type="entry name" value="Hotdog Thioesterase"/>
    <property type="match status" value="1"/>
</dbReference>
<name>A0A2T1A6D9_9ACTN</name>